<protein>
    <submittedName>
        <fullName evidence="2">Uncharacterized protein</fullName>
    </submittedName>
</protein>
<comment type="caution">
    <text evidence="2">The sequence shown here is derived from an EMBL/GenBank/DDBJ whole genome shotgun (WGS) entry which is preliminary data.</text>
</comment>
<keyword evidence="1" id="KW-0472">Membrane</keyword>
<evidence type="ECO:0000256" key="1">
    <source>
        <dbReference type="SAM" id="Phobius"/>
    </source>
</evidence>
<dbReference type="Proteomes" id="UP000813461">
    <property type="component" value="Unassembled WGS sequence"/>
</dbReference>
<feature type="transmembrane region" description="Helical" evidence="1">
    <location>
        <begin position="504"/>
        <end position="525"/>
    </location>
</feature>
<dbReference type="AlphaFoldDB" id="A0A8K0QTU5"/>
<sequence length="609" mass="67599">MAVIHYDQAPTSENTIATSVLTRATKYGPTVFPLLFASVVGQATHAILRWRLEKGERIEVLDTLATSTSLTNTVTSQFRLRQISVLSVVLVVIWALSPVGGQASIRQMSVETVRITTPSKFRYTVPAWIFPNIQGTGLSPIVNSMYTAATAASSKTRKSPVDAWGNVKIPKIERYEDNKAPYNDHWYNSSMEDDDLAKYSSLVGIPIDGIQNGTTTTDYEMNLQTMYTQLECTSSNRTVASQWTYETPPDAKNITGFGGYIWWSENRLKERLNQTSETLKPMNLNYVSNSYEPQLLSCKMTSTYVEAQVSCVVNSTCRVNKLRRSQLAHLPPALTLLDIGLKGEEFTRSGDLYYVTNWWSVVKGFITSLGVQEMSNAGDRNIIQRYLKDPSLTITNPFMDGTPKSDSNTTFPSDEEFSDRFGQLLNTYVASISNLFTMSGRMDNSNSFSDKSSTFMPPQISVGGRPGNISSSYNWTGEHAKSKVWSTEGFKHEHTEIIKAHRSWAITLAIASVVLIAFSLVAPIVRHFLTIGADIAMNFSSLATRNKSHAPIPTSGSFLPAADRFRLLKDLRLRFADAGNKSDVGNLVIAAQGVEDVKYSGVRKGRLYE</sequence>
<accession>A0A8K0QTU5</accession>
<keyword evidence="3" id="KW-1185">Reference proteome</keyword>
<gene>
    <name evidence="2" type="ORF">FB567DRAFT_633590</name>
</gene>
<keyword evidence="1" id="KW-1133">Transmembrane helix</keyword>
<name>A0A8K0QTU5_9PLEO</name>
<dbReference type="OrthoDB" id="3692311at2759"/>
<keyword evidence="1" id="KW-0812">Transmembrane</keyword>
<feature type="transmembrane region" description="Helical" evidence="1">
    <location>
        <begin position="83"/>
        <end position="101"/>
    </location>
</feature>
<evidence type="ECO:0000313" key="2">
    <source>
        <dbReference type="EMBL" id="KAH7071735.1"/>
    </source>
</evidence>
<dbReference type="EMBL" id="JAGMVJ010000024">
    <property type="protein sequence ID" value="KAH7071735.1"/>
    <property type="molecule type" value="Genomic_DNA"/>
</dbReference>
<evidence type="ECO:0000313" key="3">
    <source>
        <dbReference type="Proteomes" id="UP000813461"/>
    </source>
</evidence>
<reference evidence="2" key="1">
    <citation type="journal article" date="2021" name="Nat. Commun.">
        <title>Genetic determinants of endophytism in the Arabidopsis root mycobiome.</title>
        <authorList>
            <person name="Mesny F."/>
            <person name="Miyauchi S."/>
            <person name="Thiergart T."/>
            <person name="Pickel B."/>
            <person name="Atanasova L."/>
            <person name="Karlsson M."/>
            <person name="Huettel B."/>
            <person name="Barry K.W."/>
            <person name="Haridas S."/>
            <person name="Chen C."/>
            <person name="Bauer D."/>
            <person name="Andreopoulos W."/>
            <person name="Pangilinan J."/>
            <person name="LaButti K."/>
            <person name="Riley R."/>
            <person name="Lipzen A."/>
            <person name="Clum A."/>
            <person name="Drula E."/>
            <person name="Henrissat B."/>
            <person name="Kohler A."/>
            <person name="Grigoriev I.V."/>
            <person name="Martin F.M."/>
            <person name="Hacquard S."/>
        </authorList>
    </citation>
    <scope>NUCLEOTIDE SEQUENCE</scope>
    <source>
        <strain evidence="2">MPI-SDFR-AT-0120</strain>
    </source>
</reference>
<proteinExistence type="predicted"/>
<organism evidence="2 3">
    <name type="scientific">Paraphoma chrysanthemicola</name>
    <dbReference type="NCBI Taxonomy" id="798071"/>
    <lineage>
        <taxon>Eukaryota</taxon>
        <taxon>Fungi</taxon>
        <taxon>Dikarya</taxon>
        <taxon>Ascomycota</taxon>
        <taxon>Pezizomycotina</taxon>
        <taxon>Dothideomycetes</taxon>
        <taxon>Pleosporomycetidae</taxon>
        <taxon>Pleosporales</taxon>
        <taxon>Pleosporineae</taxon>
        <taxon>Phaeosphaeriaceae</taxon>
        <taxon>Paraphoma</taxon>
    </lineage>
</organism>